<dbReference type="Pfam" id="PF12833">
    <property type="entry name" value="HTH_18"/>
    <property type="match status" value="1"/>
</dbReference>
<evidence type="ECO:0000256" key="2">
    <source>
        <dbReference type="ARBA" id="ARBA00023163"/>
    </source>
</evidence>
<evidence type="ECO:0000256" key="1">
    <source>
        <dbReference type="ARBA" id="ARBA00023015"/>
    </source>
</evidence>
<dbReference type="EMBL" id="QXDA01000004">
    <property type="protein sequence ID" value="RIA22760.1"/>
    <property type="molecule type" value="Genomic_DNA"/>
</dbReference>
<protein>
    <submittedName>
        <fullName evidence="4">AraC-like DNA-binding protein</fullName>
    </submittedName>
</protein>
<dbReference type="SUPFAM" id="SSF46689">
    <property type="entry name" value="Homeodomain-like"/>
    <property type="match status" value="2"/>
</dbReference>
<comment type="caution">
    <text evidence="4">The sequence shown here is derived from an EMBL/GenBank/DDBJ whole genome shotgun (WGS) entry which is preliminary data.</text>
</comment>
<dbReference type="PANTHER" id="PTHR43436">
    <property type="entry name" value="ARAC-FAMILY TRANSCRIPTIONAL REGULATOR"/>
    <property type="match status" value="1"/>
</dbReference>
<dbReference type="PANTHER" id="PTHR43436:SF2">
    <property type="entry name" value="ARAC_XYLS FAMILY TRANSCRIPTIONAL REGULATOR"/>
    <property type="match status" value="1"/>
</dbReference>
<accession>A0A397MCN6</accession>
<evidence type="ECO:0000313" key="4">
    <source>
        <dbReference type="EMBL" id="RIA22760.1"/>
    </source>
</evidence>
<dbReference type="SMART" id="SM00342">
    <property type="entry name" value="HTH_ARAC"/>
    <property type="match status" value="1"/>
</dbReference>
<keyword evidence="1" id="KW-0805">Transcription regulation</keyword>
<dbReference type="GO" id="GO:0003700">
    <property type="term" value="F:DNA-binding transcription factor activity"/>
    <property type="evidence" value="ECO:0007669"/>
    <property type="project" value="InterPro"/>
</dbReference>
<sequence>MSVIPEASHRRMVELLKRLAPEEGYTRSGLDGVTFMRSNRALPSTPALYEPSIVIVIQGRKTGLHGGKLYVYDARHYLVLSVPLPFTIETEASEQEPMLGLALRIDQPVVAELAMGLDDSGGSLASELEPLCSTPVDAKLADATLRLLEALSSAEEARLLGPSIMREIVFRVLVGEQGAGLRASLAQGGHFGRIARVLQRIHGDYQADLDVPTLADMASMSVPAFHVHFKAVTSSSPLQYLKTVRLHQARLLMIREGASALSASQWVGYESPSQFSREFKRLFGRSPVHETRHLKALLSMAPAVDVAS</sequence>
<name>A0A397MCN6_ECTOL</name>
<dbReference type="Gene3D" id="1.10.10.60">
    <property type="entry name" value="Homeodomain-like"/>
    <property type="match status" value="2"/>
</dbReference>
<dbReference type="Pfam" id="PF06719">
    <property type="entry name" value="AraC_N"/>
    <property type="match status" value="1"/>
</dbReference>
<organism evidence="4 5">
    <name type="scientific">Ectopseudomonas oleovorans</name>
    <name type="common">Pseudomonas oleovorans</name>
    <dbReference type="NCBI Taxonomy" id="301"/>
    <lineage>
        <taxon>Bacteria</taxon>
        <taxon>Pseudomonadati</taxon>
        <taxon>Pseudomonadota</taxon>
        <taxon>Gammaproteobacteria</taxon>
        <taxon>Pseudomonadales</taxon>
        <taxon>Pseudomonadaceae</taxon>
        <taxon>Ectopseudomonas</taxon>
    </lineage>
</organism>
<dbReference type="AlphaFoldDB" id="A0A397MCN6"/>
<proteinExistence type="predicted"/>
<dbReference type="InterPro" id="IPR009057">
    <property type="entry name" value="Homeodomain-like_sf"/>
</dbReference>
<dbReference type="InterPro" id="IPR018060">
    <property type="entry name" value="HTH_AraC"/>
</dbReference>
<dbReference type="GO" id="GO:0043565">
    <property type="term" value="F:sequence-specific DNA binding"/>
    <property type="evidence" value="ECO:0007669"/>
    <property type="project" value="InterPro"/>
</dbReference>
<evidence type="ECO:0000313" key="5">
    <source>
        <dbReference type="Proteomes" id="UP000265836"/>
    </source>
</evidence>
<evidence type="ECO:0000259" key="3">
    <source>
        <dbReference type="PROSITE" id="PS01124"/>
    </source>
</evidence>
<dbReference type="PROSITE" id="PS01124">
    <property type="entry name" value="HTH_ARAC_FAMILY_2"/>
    <property type="match status" value="1"/>
</dbReference>
<dbReference type="Proteomes" id="UP000265836">
    <property type="component" value="Unassembled WGS sequence"/>
</dbReference>
<dbReference type="InterPro" id="IPR009594">
    <property type="entry name" value="Tscrpt_reg_HTH_AraC_N"/>
</dbReference>
<feature type="domain" description="HTH araC/xylS-type" evidence="3">
    <location>
        <begin position="195"/>
        <end position="293"/>
    </location>
</feature>
<keyword evidence="4" id="KW-0238">DNA-binding</keyword>
<reference evidence="4 5" key="1">
    <citation type="submission" date="2018-08" db="EMBL/GenBank/DDBJ databases">
        <title>Genome sequencing of rice bacterial endophytes.</title>
        <authorList>
            <person name="Venturi V."/>
        </authorList>
    </citation>
    <scope>NUCLEOTIDE SEQUENCE [LARGE SCALE GENOMIC DNA]</scope>
    <source>
        <strain evidence="4 5">E1205</strain>
    </source>
</reference>
<keyword evidence="2" id="KW-0804">Transcription</keyword>
<gene>
    <name evidence="4" type="ORF">DFO61_3456</name>
</gene>